<keyword evidence="1" id="KW-1133">Transmembrane helix</keyword>
<dbReference type="Proteomes" id="UP000658793">
    <property type="component" value="Unassembled WGS sequence"/>
</dbReference>
<evidence type="ECO:0008006" key="4">
    <source>
        <dbReference type="Google" id="ProtNLM"/>
    </source>
</evidence>
<feature type="transmembrane region" description="Helical" evidence="1">
    <location>
        <begin position="80"/>
        <end position="102"/>
    </location>
</feature>
<dbReference type="RefSeq" id="WP_188494311.1">
    <property type="nucleotide sequence ID" value="NZ_BMGA01000005.1"/>
</dbReference>
<dbReference type="EMBL" id="BMGA01000005">
    <property type="protein sequence ID" value="GGA80390.1"/>
    <property type="molecule type" value="Genomic_DNA"/>
</dbReference>
<dbReference type="InterPro" id="IPR017259">
    <property type="entry name" value="UCP037672"/>
</dbReference>
<reference evidence="3" key="1">
    <citation type="journal article" date="2019" name="Int. J. Syst. Evol. Microbiol.">
        <title>The Global Catalogue of Microorganisms (GCM) 10K type strain sequencing project: providing services to taxonomists for standard genome sequencing and annotation.</title>
        <authorList>
            <consortium name="The Broad Institute Genomics Platform"/>
            <consortium name="The Broad Institute Genome Sequencing Center for Infectious Disease"/>
            <person name="Wu L."/>
            <person name="Ma J."/>
        </authorList>
    </citation>
    <scope>NUCLEOTIDE SEQUENCE [LARGE SCALE GENOMIC DNA]</scope>
    <source>
        <strain evidence="3">CGMCC 1.12811</strain>
    </source>
</reference>
<evidence type="ECO:0000256" key="1">
    <source>
        <dbReference type="SAM" id="Phobius"/>
    </source>
</evidence>
<proteinExistence type="predicted"/>
<sequence length="236" mass="26845">MTLTLIAISLIFIAIGFILTENNAKYLLSGYNTMSEEERKKVDIKNYIPYCKKFHFFLGGSLFLIGSLLNYFVHENIAGIFMVIYPILGYIYFVTTSAKYFNSKKNQIGAYLLMGILVVMIVFLGRDLQENKLILNSNSIEFEGSYGETVPLNTIKSIELVPEKPKINRRTNGFSLGTIKKGYFKTDRGETVKLILNGDNKPYILLTKLDGTKIYYSAKEESNEKLFEKIKSASIK</sequence>
<comment type="caution">
    <text evidence="2">The sequence shown here is derived from an EMBL/GenBank/DDBJ whole genome shotgun (WGS) entry which is preliminary data.</text>
</comment>
<accession>A0ABQ1HKD8</accession>
<name>A0ABQ1HKD8_9FLAO</name>
<protein>
    <recommendedName>
        <fullName evidence="4">DUF3784 domain-containing protein</fullName>
    </recommendedName>
</protein>
<feature type="transmembrane region" description="Helical" evidence="1">
    <location>
        <begin position="108"/>
        <end position="125"/>
    </location>
</feature>
<organism evidence="2 3">
    <name type="scientific">Flavobacterium palustre</name>
    <dbReference type="NCBI Taxonomy" id="1476463"/>
    <lineage>
        <taxon>Bacteria</taxon>
        <taxon>Pseudomonadati</taxon>
        <taxon>Bacteroidota</taxon>
        <taxon>Flavobacteriia</taxon>
        <taxon>Flavobacteriales</taxon>
        <taxon>Flavobacteriaceae</taxon>
        <taxon>Flavobacterium</taxon>
    </lineage>
</organism>
<evidence type="ECO:0000313" key="2">
    <source>
        <dbReference type="EMBL" id="GGA80390.1"/>
    </source>
</evidence>
<gene>
    <name evidence="2" type="ORF">GCM10008015_21370</name>
</gene>
<keyword evidence="1" id="KW-0472">Membrane</keyword>
<feature type="transmembrane region" description="Helical" evidence="1">
    <location>
        <begin position="54"/>
        <end position="73"/>
    </location>
</feature>
<dbReference type="Pfam" id="PF12650">
    <property type="entry name" value="DUF3784"/>
    <property type="match status" value="1"/>
</dbReference>
<keyword evidence="1" id="KW-0812">Transmembrane</keyword>
<keyword evidence="3" id="KW-1185">Reference proteome</keyword>
<evidence type="ECO:0000313" key="3">
    <source>
        <dbReference type="Proteomes" id="UP000658793"/>
    </source>
</evidence>